<keyword evidence="2" id="KW-1185">Reference proteome</keyword>
<accession>A0ABT6X0M0</accession>
<reference evidence="1 2" key="1">
    <citation type="submission" date="2023-05" db="EMBL/GenBank/DDBJ databases">
        <title>Actinoplanes sp. NEAU-A12 genome sequencing.</title>
        <authorList>
            <person name="Wang Z.-S."/>
        </authorList>
    </citation>
    <scope>NUCLEOTIDE SEQUENCE [LARGE SCALE GENOMIC DNA]</scope>
    <source>
        <strain evidence="1 2">NEAU-A12</strain>
    </source>
</reference>
<dbReference type="EMBL" id="JASCTH010000048">
    <property type="protein sequence ID" value="MDI6105553.1"/>
    <property type="molecule type" value="Genomic_DNA"/>
</dbReference>
<proteinExistence type="predicted"/>
<protein>
    <submittedName>
        <fullName evidence="1">Uncharacterized protein</fullName>
    </submittedName>
</protein>
<dbReference type="RefSeq" id="WP_282767020.1">
    <property type="nucleotide sequence ID" value="NZ_JASCTH010000048.1"/>
</dbReference>
<evidence type="ECO:0000313" key="1">
    <source>
        <dbReference type="EMBL" id="MDI6105553.1"/>
    </source>
</evidence>
<comment type="caution">
    <text evidence="1">The sequence shown here is derived from an EMBL/GenBank/DDBJ whole genome shotgun (WGS) entry which is preliminary data.</text>
</comment>
<dbReference type="Proteomes" id="UP001241758">
    <property type="component" value="Unassembled WGS sequence"/>
</dbReference>
<name>A0ABT6X0M0_9ACTN</name>
<sequence>MPLRTERRPGERFGFLRQIAILSPEELDLCRRSPDALGRLYAFQLVPDDDRVELSWVAVALPRLAPTRELRDAFSLVLESPYRTGAPGIIHFDRVGEDRPYALLPDAVAACAEVLRDTDIDAMIAEIPAVTRSMSALGGPGEEGVRWVITTVLDVVAEAAARGAALASWRSSDDTAILPRADRAD</sequence>
<organism evidence="1 2">
    <name type="scientific">Actinoplanes sandaracinus</name>
    <dbReference type="NCBI Taxonomy" id="3045177"/>
    <lineage>
        <taxon>Bacteria</taxon>
        <taxon>Bacillati</taxon>
        <taxon>Actinomycetota</taxon>
        <taxon>Actinomycetes</taxon>
        <taxon>Micromonosporales</taxon>
        <taxon>Micromonosporaceae</taxon>
        <taxon>Actinoplanes</taxon>
    </lineage>
</organism>
<evidence type="ECO:0000313" key="2">
    <source>
        <dbReference type="Proteomes" id="UP001241758"/>
    </source>
</evidence>
<gene>
    <name evidence="1" type="ORF">QLQ12_43925</name>
</gene>